<feature type="region of interest" description="Disordered" evidence="1">
    <location>
        <begin position="110"/>
        <end position="130"/>
    </location>
</feature>
<sequence>MTPSTTSLAMAWTSELAHQEIRVPWLQCECARLQHNVNAQHYNANLKSYDANGQGYDVNTDDCHIPRLPNPNVHAYDNEDNTSRQPAGATPPVNGGGIAEATNVEQVAQRKRRHVARGRNELSPPKKSCRHGTWMALTLGEDAQAKRPRNKELRYIGTEDVSRRVLVHPTALLRFYGDFTTVFEPITSDLRSSGGDIDAPCRVRIPALNKIGWHCWSIEAPGSSIEGLSGKFLDFGLKNPIFSNILELKNPKSDKAVSCTKFA</sequence>
<dbReference type="Proteomes" id="UP001215280">
    <property type="component" value="Unassembled WGS sequence"/>
</dbReference>
<proteinExistence type="predicted"/>
<accession>A0AAD7MZI8</accession>
<evidence type="ECO:0000313" key="3">
    <source>
        <dbReference type="Proteomes" id="UP001215280"/>
    </source>
</evidence>
<comment type="caution">
    <text evidence="2">The sequence shown here is derived from an EMBL/GenBank/DDBJ whole genome shotgun (WGS) entry which is preliminary data.</text>
</comment>
<protein>
    <submittedName>
        <fullName evidence="2">Uncharacterized protein</fullName>
    </submittedName>
</protein>
<dbReference type="AlphaFoldDB" id="A0AAD7MZI8"/>
<dbReference type="EMBL" id="JARJLG010000142">
    <property type="protein sequence ID" value="KAJ7737629.1"/>
    <property type="molecule type" value="Genomic_DNA"/>
</dbReference>
<evidence type="ECO:0000256" key="1">
    <source>
        <dbReference type="SAM" id="MobiDB-lite"/>
    </source>
</evidence>
<name>A0AAD7MZI8_9AGAR</name>
<reference evidence="2" key="1">
    <citation type="submission" date="2023-03" db="EMBL/GenBank/DDBJ databases">
        <title>Massive genome expansion in bonnet fungi (Mycena s.s.) driven by repeated elements and novel gene families across ecological guilds.</title>
        <authorList>
            <consortium name="Lawrence Berkeley National Laboratory"/>
            <person name="Harder C.B."/>
            <person name="Miyauchi S."/>
            <person name="Viragh M."/>
            <person name="Kuo A."/>
            <person name="Thoen E."/>
            <person name="Andreopoulos B."/>
            <person name="Lu D."/>
            <person name="Skrede I."/>
            <person name="Drula E."/>
            <person name="Henrissat B."/>
            <person name="Morin E."/>
            <person name="Kohler A."/>
            <person name="Barry K."/>
            <person name="LaButti K."/>
            <person name="Morin E."/>
            <person name="Salamov A."/>
            <person name="Lipzen A."/>
            <person name="Mereny Z."/>
            <person name="Hegedus B."/>
            <person name="Baldrian P."/>
            <person name="Stursova M."/>
            <person name="Weitz H."/>
            <person name="Taylor A."/>
            <person name="Grigoriev I.V."/>
            <person name="Nagy L.G."/>
            <person name="Martin F."/>
            <person name="Kauserud H."/>
        </authorList>
    </citation>
    <scope>NUCLEOTIDE SEQUENCE</scope>
    <source>
        <strain evidence="2">CBHHK188m</strain>
    </source>
</reference>
<gene>
    <name evidence="2" type="ORF">DFH07DRAFT_779309</name>
</gene>
<organism evidence="2 3">
    <name type="scientific">Mycena maculata</name>
    <dbReference type="NCBI Taxonomy" id="230809"/>
    <lineage>
        <taxon>Eukaryota</taxon>
        <taxon>Fungi</taxon>
        <taxon>Dikarya</taxon>
        <taxon>Basidiomycota</taxon>
        <taxon>Agaricomycotina</taxon>
        <taxon>Agaricomycetes</taxon>
        <taxon>Agaricomycetidae</taxon>
        <taxon>Agaricales</taxon>
        <taxon>Marasmiineae</taxon>
        <taxon>Mycenaceae</taxon>
        <taxon>Mycena</taxon>
    </lineage>
</organism>
<evidence type="ECO:0000313" key="2">
    <source>
        <dbReference type="EMBL" id="KAJ7737629.1"/>
    </source>
</evidence>
<feature type="region of interest" description="Disordered" evidence="1">
    <location>
        <begin position="71"/>
        <end position="98"/>
    </location>
</feature>
<keyword evidence="3" id="KW-1185">Reference proteome</keyword>